<dbReference type="RefSeq" id="WP_369344620.1">
    <property type="nucleotide sequence ID" value="NZ_CP129674.1"/>
</dbReference>
<dbReference type="KEGG" id="baqk:QN215_02840"/>
<proteinExistence type="predicted"/>
<dbReference type="EMBL" id="CP129674">
    <property type="protein sequence ID" value="XDS45079.1"/>
    <property type="molecule type" value="Genomic_DNA"/>
</dbReference>
<dbReference type="AlphaFoldDB" id="A0AB39U815"/>
<organism evidence="1">
    <name type="scientific">Bifidobacterium aquikefiricola</name>
    <dbReference type="NCBI Taxonomy" id="3059038"/>
    <lineage>
        <taxon>Bacteria</taxon>
        <taxon>Bacillati</taxon>
        <taxon>Actinomycetota</taxon>
        <taxon>Actinomycetes</taxon>
        <taxon>Bifidobacteriales</taxon>
        <taxon>Bifidobacteriaceae</taxon>
        <taxon>Bifidobacterium</taxon>
    </lineage>
</organism>
<name>A0AB39U815_9BIFI</name>
<protein>
    <submittedName>
        <fullName evidence="1">Uncharacterized protein</fullName>
    </submittedName>
</protein>
<reference evidence="1" key="1">
    <citation type="submission" date="2023-07" db="EMBL/GenBank/DDBJ databases">
        <title>Bifidobacterium aquikefiriaerophilum sp. nov. and Bifidobacterium eccum sp. nov., isolated from water kefir.</title>
        <authorList>
            <person name="Breselge S."/>
            <person name="Bellassi P."/>
            <person name="Barcenilla C."/>
            <person name="Alvarez-Ordonez A."/>
            <person name="Morelli L."/>
            <person name="Cotter P.D."/>
        </authorList>
    </citation>
    <scope>NUCLEOTIDE SEQUENCE</scope>
    <source>
        <strain evidence="1">WK041_4_12</strain>
    </source>
</reference>
<sequence length="40" mass="4197">MSIDKQAMALFPALKLEVAHVMTSGQLRAAEISLNAGEGP</sequence>
<accession>A0AB39U815</accession>
<evidence type="ECO:0000313" key="1">
    <source>
        <dbReference type="EMBL" id="XDS45079.1"/>
    </source>
</evidence>
<gene>
    <name evidence="1" type="ORF">QN215_02840</name>
</gene>